<feature type="binding site" evidence="11">
    <location>
        <begin position="143"/>
        <end position="150"/>
    </location>
    <ligand>
        <name>ATP</name>
        <dbReference type="ChEBI" id="CHEBI:30616"/>
    </ligand>
</feature>
<dbReference type="Gene3D" id="1.10.10.160">
    <property type="match status" value="1"/>
</dbReference>
<evidence type="ECO:0000259" key="13">
    <source>
        <dbReference type="PROSITE" id="PS51198"/>
    </source>
</evidence>
<dbReference type="Proteomes" id="UP000198538">
    <property type="component" value="Unassembled WGS sequence"/>
</dbReference>
<dbReference type="Gene3D" id="3.40.50.300">
    <property type="entry name" value="P-loop containing nucleotide triphosphate hydrolases"/>
    <property type="match status" value="3"/>
</dbReference>
<dbReference type="InterPro" id="IPR014016">
    <property type="entry name" value="UvrD-like_ATP-bd"/>
</dbReference>
<dbReference type="STRING" id="582692.SAMN05720606_101108"/>
<keyword evidence="16" id="KW-1185">Reference proteome</keyword>
<evidence type="ECO:0000256" key="9">
    <source>
        <dbReference type="ARBA" id="ARBA00034808"/>
    </source>
</evidence>
<dbReference type="Pfam" id="PF13361">
    <property type="entry name" value="UvrD_C"/>
    <property type="match status" value="1"/>
</dbReference>
<feature type="domain" description="UvrD-like helicase ATP-binding" evidence="13">
    <location>
        <begin position="122"/>
        <end position="421"/>
    </location>
</feature>
<evidence type="ECO:0000313" key="15">
    <source>
        <dbReference type="EMBL" id="SCX81473.1"/>
    </source>
</evidence>
<feature type="coiled-coil region" evidence="12">
    <location>
        <begin position="13"/>
        <end position="68"/>
    </location>
</feature>
<evidence type="ECO:0000259" key="14">
    <source>
        <dbReference type="PROSITE" id="PS51217"/>
    </source>
</evidence>
<dbReference type="PROSITE" id="PS51198">
    <property type="entry name" value="UVRD_HELICASE_ATP_BIND"/>
    <property type="match status" value="1"/>
</dbReference>
<dbReference type="Pfam" id="PF00580">
    <property type="entry name" value="UvrD-helicase"/>
    <property type="match status" value="1"/>
</dbReference>
<keyword evidence="6" id="KW-0238">DNA-binding</keyword>
<accession>A0A1G5AUC0</accession>
<dbReference type="GO" id="GO:0043138">
    <property type="term" value="F:3'-5' DNA helicase activity"/>
    <property type="evidence" value="ECO:0007669"/>
    <property type="project" value="UniProtKB-EC"/>
</dbReference>
<dbReference type="PANTHER" id="PTHR11070">
    <property type="entry name" value="UVRD / RECB / PCRA DNA HELICASE FAMILY MEMBER"/>
    <property type="match status" value="1"/>
</dbReference>
<dbReference type="InterPro" id="IPR013986">
    <property type="entry name" value="DExx_box_DNA_helicase_dom_sf"/>
</dbReference>
<proteinExistence type="inferred from homology"/>
<comment type="catalytic activity">
    <reaction evidence="8">
        <text>Couples ATP hydrolysis with the unwinding of duplex DNA by translocating in the 3'-5' direction.</text>
        <dbReference type="EC" id="5.6.2.4"/>
    </reaction>
</comment>
<dbReference type="AlphaFoldDB" id="A0A1G5AUC0"/>
<dbReference type="GO" id="GO:0005524">
    <property type="term" value="F:ATP binding"/>
    <property type="evidence" value="ECO:0007669"/>
    <property type="project" value="UniProtKB-UniRule"/>
</dbReference>
<dbReference type="EC" id="5.6.2.4" evidence="9"/>
<evidence type="ECO:0000256" key="10">
    <source>
        <dbReference type="ARBA" id="ARBA00048988"/>
    </source>
</evidence>
<evidence type="ECO:0000256" key="11">
    <source>
        <dbReference type="PROSITE-ProRule" id="PRU00560"/>
    </source>
</evidence>
<evidence type="ECO:0000256" key="4">
    <source>
        <dbReference type="ARBA" id="ARBA00022806"/>
    </source>
</evidence>
<comment type="catalytic activity">
    <reaction evidence="10">
        <text>ATP + H2O = ADP + phosphate + H(+)</text>
        <dbReference type="Rhea" id="RHEA:13065"/>
        <dbReference type="ChEBI" id="CHEBI:15377"/>
        <dbReference type="ChEBI" id="CHEBI:15378"/>
        <dbReference type="ChEBI" id="CHEBI:30616"/>
        <dbReference type="ChEBI" id="CHEBI:43474"/>
        <dbReference type="ChEBI" id="CHEBI:456216"/>
        <dbReference type="EC" id="5.6.2.4"/>
    </reaction>
</comment>
<keyword evidence="3 11" id="KW-0378">Hydrolase</keyword>
<keyword evidence="5 11" id="KW-0067">ATP-binding</keyword>
<feature type="domain" description="UvrD-like helicase C-terminal" evidence="14">
    <location>
        <begin position="422"/>
        <end position="706"/>
    </location>
</feature>
<keyword evidence="4 11" id="KW-0347">Helicase</keyword>
<reference evidence="16" key="1">
    <citation type="submission" date="2016-10" db="EMBL/GenBank/DDBJ databases">
        <authorList>
            <person name="Varghese N."/>
            <person name="Submissions S."/>
        </authorList>
    </citation>
    <scope>NUCLEOTIDE SEQUENCE [LARGE SCALE GENOMIC DNA]</scope>
    <source>
        <strain evidence="16">BL9</strain>
    </source>
</reference>
<organism evidence="15 16">
    <name type="scientific">Paenibacillus polysaccharolyticus</name>
    <dbReference type="NCBI Taxonomy" id="582692"/>
    <lineage>
        <taxon>Bacteria</taxon>
        <taxon>Bacillati</taxon>
        <taxon>Bacillota</taxon>
        <taxon>Bacilli</taxon>
        <taxon>Bacillales</taxon>
        <taxon>Paenibacillaceae</taxon>
        <taxon>Paenibacillus</taxon>
    </lineage>
</organism>
<sequence>MPLQKLLNKLTGRDKLVSEIETLSLKNQRMHEENSVLQNKLAAKATKIKQLLNDNKKLQAYILKNEREMQELRLLIGRVVESNEIYKNQYGEVTSSTNEKLIGEWDVDKNFFDHIEQIKGNPFNQHQVEAIRYPMERSLRIIAGAGSGKTETICAKTAYLTTMENVEASKICMVTFTRKAADEMNDRVNLFLGTDNSKVMIGTFHGVFRSLFEQLLRIIPALASVGVTGQKEDDSDEKASKLFQQLIEKYNLFVFDKQENKNIRQRIDYWTNLGYSPEEMMTFVAKHYDSLESESEYPIHKRFYDLYMEFIQIRTEQQIVIFDDFLLNLYRALQQYESARKFIQNKFEYIFVDEFQDINPLQMDILKLISPPDGSGAKLIIVGDDDQSIYAFRGSDPKFIKQFHELYNTYTIELMMNYRSKQNIVQAGNRVIISNAHDRIKKSMTPFHNAEGDAYIWAANNPVDEANWIISKAQKLGEEKQFKFKDKVEIVNYTLSTILYRSVGQLQSVYQVLDHRSIPYVIENNADVMGIFNISELKKAFGIWSNLMKANALIQSNWRPLLINIANAYYIKSQEVDHFLVQNDFSNVQHMLRKFVEYVKKYNKGNDIVLLENYLNGIFKLIKRNQVDIMEFIEPLLLFPTNKKNLSKEETDWIKKECTIYKSWRDLNGYHQRLKEKSENMKKHLELYHKGEYNALYFLTIHKSKGLAFNNVFVIGVHDGALPSNRAVALSSVDMNECKEKAEPPTTHEEERRLMYVAATRAKNNLYVTFPKTIQDKPSKRSIFIKELRMPLKNG</sequence>
<dbReference type="SUPFAM" id="SSF52540">
    <property type="entry name" value="P-loop containing nucleoside triphosphate hydrolases"/>
    <property type="match status" value="1"/>
</dbReference>
<evidence type="ECO:0000256" key="1">
    <source>
        <dbReference type="ARBA" id="ARBA00009922"/>
    </source>
</evidence>
<dbReference type="GO" id="GO:0016887">
    <property type="term" value="F:ATP hydrolysis activity"/>
    <property type="evidence" value="ECO:0007669"/>
    <property type="project" value="RHEA"/>
</dbReference>
<gene>
    <name evidence="15" type="ORF">SAMN05720606_101108</name>
</gene>
<dbReference type="GO" id="GO:0003677">
    <property type="term" value="F:DNA binding"/>
    <property type="evidence" value="ECO:0007669"/>
    <property type="project" value="UniProtKB-KW"/>
</dbReference>
<dbReference type="PROSITE" id="PS51217">
    <property type="entry name" value="UVRD_HELICASE_CTER"/>
    <property type="match status" value="1"/>
</dbReference>
<evidence type="ECO:0000256" key="8">
    <source>
        <dbReference type="ARBA" id="ARBA00034617"/>
    </source>
</evidence>
<keyword evidence="2 11" id="KW-0547">Nucleotide-binding</keyword>
<protein>
    <recommendedName>
        <fullName evidence="9">DNA 3'-5' helicase</fullName>
        <ecNumber evidence="9">5.6.2.4</ecNumber>
    </recommendedName>
</protein>
<comment type="similarity">
    <text evidence="1">Belongs to the helicase family. UvrD subfamily.</text>
</comment>
<evidence type="ECO:0000256" key="7">
    <source>
        <dbReference type="ARBA" id="ARBA00023235"/>
    </source>
</evidence>
<dbReference type="GO" id="GO:0000725">
    <property type="term" value="P:recombinational repair"/>
    <property type="evidence" value="ECO:0007669"/>
    <property type="project" value="TreeGrafter"/>
</dbReference>
<dbReference type="InterPro" id="IPR014017">
    <property type="entry name" value="DNA_helicase_UvrD-like_C"/>
</dbReference>
<dbReference type="InterPro" id="IPR027417">
    <property type="entry name" value="P-loop_NTPase"/>
</dbReference>
<evidence type="ECO:0000256" key="6">
    <source>
        <dbReference type="ARBA" id="ARBA00023125"/>
    </source>
</evidence>
<evidence type="ECO:0000256" key="2">
    <source>
        <dbReference type="ARBA" id="ARBA00022741"/>
    </source>
</evidence>
<name>A0A1G5AUC0_9BACL</name>
<dbReference type="InterPro" id="IPR000212">
    <property type="entry name" value="DNA_helicase_UvrD/REP"/>
</dbReference>
<keyword evidence="7" id="KW-0413">Isomerase</keyword>
<dbReference type="PANTHER" id="PTHR11070:SF2">
    <property type="entry name" value="ATP-DEPENDENT DNA HELICASE SRS2"/>
    <property type="match status" value="1"/>
</dbReference>
<evidence type="ECO:0000256" key="3">
    <source>
        <dbReference type="ARBA" id="ARBA00022801"/>
    </source>
</evidence>
<keyword evidence="12" id="KW-0175">Coiled coil</keyword>
<evidence type="ECO:0000313" key="16">
    <source>
        <dbReference type="Proteomes" id="UP000198538"/>
    </source>
</evidence>
<dbReference type="EMBL" id="FMVM01000001">
    <property type="protein sequence ID" value="SCX81473.1"/>
    <property type="molecule type" value="Genomic_DNA"/>
</dbReference>
<dbReference type="RefSeq" id="WP_090914893.1">
    <property type="nucleotide sequence ID" value="NZ_FMVM01000001.1"/>
</dbReference>
<evidence type="ECO:0000256" key="12">
    <source>
        <dbReference type="SAM" id="Coils"/>
    </source>
</evidence>
<evidence type="ECO:0000256" key="5">
    <source>
        <dbReference type="ARBA" id="ARBA00022840"/>
    </source>
</evidence>
<dbReference type="CDD" id="cd17932">
    <property type="entry name" value="DEXQc_UvrD"/>
    <property type="match status" value="1"/>
</dbReference>